<evidence type="ECO:0000313" key="2">
    <source>
        <dbReference type="EMBL" id="TWG89215.1"/>
    </source>
</evidence>
<gene>
    <name evidence="2" type="ORF">L602_000100001050</name>
</gene>
<organism evidence="2 3">
    <name type="scientific">Cupriavidus gilardii J11</name>
    <dbReference type="NCBI Taxonomy" id="936133"/>
    <lineage>
        <taxon>Bacteria</taxon>
        <taxon>Pseudomonadati</taxon>
        <taxon>Pseudomonadota</taxon>
        <taxon>Betaproteobacteria</taxon>
        <taxon>Burkholderiales</taxon>
        <taxon>Burkholderiaceae</taxon>
        <taxon>Cupriavidus</taxon>
    </lineage>
</organism>
<feature type="region of interest" description="Disordered" evidence="1">
    <location>
        <begin position="132"/>
        <end position="187"/>
    </location>
</feature>
<proteinExistence type="predicted"/>
<sequence length="187" mass="21392">MKPKVLTKDRHTEAQLTEDLRERMITLIRVIGTEDYGRYTWLAKRTGVPAQKWANLFNRRQQPTVEMIQAVSKLDSRYTEWLVTGEAPARFPENPFDGVNSRLNLTLHFNASIRRSLYLQAADDERAHWESDLAGSKEGHERYADQIGANGLKNVEERLRKSVTPSPQLPTGEPGKAPHQENQRDGD</sequence>
<accession>A0A562BVE6</accession>
<comment type="caution">
    <text evidence="2">The sequence shown here is derived from an EMBL/GenBank/DDBJ whole genome shotgun (WGS) entry which is preliminary data.</text>
</comment>
<protein>
    <submittedName>
        <fullName evidence="2">Uncharacterized protein</fullName>
    </submittedName>
</protein>
<keyword evidence="3" id="KW-1185">Reference proteome</keyword>
<evidence type="ECO:0000256" key="1">
    <source>
        <dbReference type="SAM" id="MobiDB-lite"/>
    </source>
</evidence>
<evidence type="ECO:0000313" key="3">
    <source>
        <dbReference type="Proteomes" id="UP000318141"/>
    </source>
</evidence>
<dbReference type="Proteomes" id="UP000318141">
    <property type="component" value="Unassembled WGS sequence"/>
</dbReference>
<feature type="compositionally biased region" description="Basic and acidic residues" evidence="1">
    <location>
        <begin position="132"/>
        <end position="144"/>
    </location>
</feature>
<dbReference type="AlphaFoldDB" id="A0A562BVE6"/>
<dbReference type="OrthoDB" id="6447592at2"/>
<reference evidence="2 3" key="1">
    <citation type="submission" date="2019-07" db="EMBL/GenBank/DDBJ databases">
        <title>Genome sequencing of lignin-degrading bacterial isolates.</title>
        <authorList>
            <person name="Gladden J."/>
        </authorList>
    </citation>
    <scope>NUCLEOTIDE SEQUENCE [LARGE SCALE GENOMIC DNA]</scope>
    <source>
        <strain evidence="2 3">J11</strain>
    </source>
</reference>
<dbReference type="EMBL" id="VLJN01000001">
    <property type="protein sequence ID" value="TWG89215.1"/>
    <property type="molecule type" value="Genomic_DNA"/>
</dbReference>
<name>A0A562BVE6_9BURK</name>
<feature type="compositionally biased region" description="Basic and acidic residues" evidence="1">
    <location>
        <begin position="176"/>
        <end position="187"/>
    </location>
</feature>